<dbReference type="PATRIC" id="fig|33995.3.peg.4190"/>
<comment type="caution">
    <text evidence="1">The sequence shown here is derived from an EMBL/GenBank/DDBJ whole genome shotgun (WGS) entry which is preliminary data.</text>
</comment>
<keyword evidence="2" id="KW-1185">Reference proteome</keyword>
<evidence type="ECO:0000313" key="1">
    <source>
        <dbReference type="EMBL" id="KON62723.1"/>
    </source>
</evidence>
<name>A0A0M0EBW3_KOMEU</name>
<evidence type="ECO:0000313" key="2">
    <source>
        <dbReference type="Proteomes" id="UP000037566"/>
    </source>
</evidence>
<proteinExistence type="predicted"/>
<protein>
    <submittedName>
        <fullName evidence="1">Uncharacterized protein</fullName>
    </submittedName>
</protein>
<organism evidence="1 2">
    <name type="scientific">Komagataeibacter europaeus</name>
    <name type="common">Gluconacetobacter europaeus</name>
    <dbReference type="NCBI Taxonomy" id="33995"/>
    <lineage>
        <taxon>Bacteria</taxon>
        <taxon>Pseudomonadati</taxon>
        <taxon>Pseudomonadota</taxon>
        <taxon>Alphaproteobacteria</taxon>
        <taxon>Acetobacterales</taxon>
        <taxon>Acetobacteraceae</taxon>
        <taxon>Komagataeibacter</taxon>
    </lineage>
</organism>
<sequence length="38" mass="4105">MKDTILGLVLFIVLSTQSGLPVINLTGNTFQVNVTQTK</sequence>
<dbReference type="AlphaFoldDB" id="A0A0M0EBW3"/>
<gene>
    <name evidence="1" type="ORF">KOEU_37870</name>
</gene>
<reference evidence="1" key="1">
    <citation type="submission" date="2015-08" db="EMBL/GenBank/DDBJ databases">
        <title>Draft genome sequence of Komagataeibacter europaeus CECT 8546 a cellulose producer strain from vinegar produced by the traditional method.</title>
        <authorList>
            <person name="Poehlein A."/>
            <person name="Valera M.J."/>
            <person name="Haack F.S."/>
            <person name="Mas A."/>
            <person name="Daniel R."/>
            <person name="Streit W.R."/>
            <person name="Mateo E."/>
        </authorList>
    </citation>
    <scope>NUCLEOTIDE SEQUENCE [LARGE SCALE GENOMIC DNA]</scope>
    <source>
        <strain evidence="1">CECT 8546</strain>
    </source>
</reference>
<dbReference type="EMBL" id="LHUQ01000074">
    <property type="protein sequence ID" value="KON62723.1"/>
    <property type="molecule type" value="Genomic_DNA"/>
</dbReference>
<dbReference type="Proteomes" id="UP000037566">
    <property type="component" value="Unassembled WGS sequence"/>
</dbReference>
<accession>A0A0M0EBW3</accession>